<organism evidence="7 8">
    <name type="scientific">Cytobacillus praedii</name>
    <dbReference type="NCBI Taxonomy" id="1742358"/>
    <lineage>
        <taxon>Bacteria</taxon>
        <taxon>Bacillati</taxon>
        <taxon>Bacillota</taxon>
        <taxon>Bacilli</taxon>
        <taxon>Bacillales</taxon>
        <taxon>Bacillaceae</taxon>
        <taxon>Cytobacillus</taxon>
    </lineage>
</organism>
<dbReference type="OrthoDB" id="9790913at2"/>
<dbReference type="GO" id="GO:0046872">
    <property type="term" value="F:metal ion binding"/>
    <property type="evidence" value="ECO:0007669"/>
    <property type="project" value="UniProtKB-KW"/>
</dbReference>
<evidence type="ECO:0000256" key="5">
    <source>
        <dbReference type="ARBA" id="ARBA00023004"/>
    </source>
</evidence>
<evidence type="ECO:0000256" key="3">
    <source>
        <dbReference type="ARBA" id="ARBA00022617"/>
    </source>
</evidence>
<evidence type="ECO:0000256" key="6">
    <source>
        <dbReference type="ARBA" id="ARBA00034496"/>
    </source>
</evidence>
<dbReference type="InterPro" id="IPR001486">
    <property type="entry name" value="Hemoglobin_trunc"/>
</dbReference>
<dbReference type="Pfam" id="PF01152">
    <property type="entry name" value="Bac_globin"/>
    <property type="match status" value="1"/>
</dbReference>
<comment type="caution">
    <text evidence="7">The sequence shown here is derived from an EMBL/GenBank/DDBJ whole genome shotgun (WGS) entry which is preliminary data.</text>
</comment>
<dbReference type="GO" id="GO:0020037">
    <property type="term" value="F:heme binding"/>
    <property type="evidence" value="ECO:0007669"/>
    <property type="project" value="InterPro"/>
</dbReference>
<name>A0A4R1B0W0_9BACI</name>
<dbReference type="InterPro" id="IPR012292">
    <property type="entry name" value="Globin/Proto"/>
</dbReference>
<gene>
    <name evidence="7" type="ORF">E0Y62_09905</name>
</gene>
<keyword evidence="4" id="KW-0479">Metal-binding</keyword>
<dbReference type="SUPFAM" id="SSF46458">
    <property type="entry name" value="Globin-like"/>
    <property type="match status" value="1"/>
</dbReference>
<dbReference type="PANTHER" id="PTHR47366">
    <property type="entry name" value="TWO-ON-TWO HEMOGLOBIN-3"/>
    <property type="match status" value="1"/>
</dbReference>
<evidence type="ECO:0000313" key="8">
    <source>
        <dbReference type="Proteomes" id="UP000293846"/>
    </source>
</evidence>
<comment type="cofactor">
    <cofactor evidence="1">
        <name>heme</name>
        <dbReference type="ChEBI" id="CHEBI:30413"/>
    </cofactor>
</comment>
<proteinExistence type="inferred from homology"/>
<comment type="similarity">
    <text evidence="6">Belongs to the truncated hemoglobin family. Group II subfamily.</text>
</comment>
<keyword evidence="8" id="KW-1185">Reference proteome</keyword>
<dbReference type="FunFam" id="1.10.490.10:FF:000004">
    <property type="entry name" value="Group 2 hemoglobin yjbI"/>
    <property type="match status" value="1"/>
</dbReference>
<evidence type="ECO:0000256" key="1">
    <source>
        <dbReference type="ARBA" id="ARBA00001971"/>
    </source>
</evidence>
<dbReference type="Proteomes" id="UP000293846">
    <property type="component" value="Unassembled WGS sequence"/>
</dbReference>
<dbReference type="EMBL" id="SJTH01000009">
    <property type="protein sequence ID" value="TCJ04401.1"/>
    <property type="molecule type" value="Genomic_DNA"/>
</dbReference>
<dbReference type="InterPro" id="IPR009050">
    <property type="entry name" value="Globin-like_sf"/>
</dbReference>
<dbReference type="PANTHER" id="PTHR47366:SF1">
    <property type="entry name" value="TWO-ON-TWO HEMOGLOBIN-3"/>
    <property type="match status" value="1"/>
</dbReference>
<reference evidence="7 8" key="1">
    <citation type="submission" date="2019-03" db="EMBL/GenBank/DDBJ databases">
        <authorList>
            <person name="Jensen L."/>
            <person name="Storgaard J."/>
            <person name="Sulaj E."/>
            <person name="Schramm A."/>
            <person name="Marshall I.P.G."/>
        </authorList>
    </citation>
    <scope>NUCLEOTIDE SEQUENCE [LARGE SCALE GENOMIC DNA]</scope>
    <source>
        <strain evidence="7 8">2017H2G3</strain>
    </source>
</reference>
<keyword evidence="5" id="KW-0408">Iron</keyword>
<dbReference type="RefSeq" id="WP_057763900.1">
    <property type="nucleotide sequence ID" value="NZ_CP183326.1"/>
</dbReference>
<evidence type="ECO:0000313" key="7">
    <source>
        <dbReference type="EMBL" id="TCJ04401.1"/>
    </source>
</evidence>
<dbReference type="InterPro" id="IPR044203">
    <property type="entry name" value="GlbO/GLB3-like"/>
</dbReference>
<accession>A0A4R1B0W0</accession>
<dbReference type="AlphaFoldDB" id="A0A4R1B0W0"/>
<keyword evidence="2" id="KW-0813">Transport</keyword>
<dbReference type="STRING" id="1742358.GCA_001439605_01173"/>
<dbReference type="GO" id="GO:0019825">
    <property type="term" value="F:oxygen binding"/>
    <property type="evidence" value="ECO:0007669"/>
    <property type="project" value="InterPro"/>
</dbReference>
<dbReference type="Gene3D" id="1.10.490.10">
    <property type="entry name" value="Globins"/>
    <property type="match status" value="1"/>
</dbReference>
<evidence type="ECO:0000256" key="2">
    <source>
        <dbReference type="ARBA" id="ARBA00022448"/>
    </source>
</evidence>
<keyword evidence="3" id="KW-0349">Heme</keyword>
<sequence>MVEKMNTPFDLIGEDKLNQLVEAFYYRVGQHPDLIPIFPNDLTETARKQKQFLTQYLGGPPLYTTEHGHPMLRARHMPFEITETRAKAWLSCMNEAMDEVELFGSIREDFYARLFLTAQHMVNTSENDMMKGENL</sequence>
<evidence type="ECO:0000256" key="4">
    <source>
        <dbReference type="ARBA" id="ARBA00022723"/>
    </source>
</evidence>
<dbReference type="GO" id="GO:0005344">
    <property type="term" value="F:oxygen carrier activity"/>
    <property type="evidence" value="ECO:0007669"/>
    <property type="project" value="InterPro"/>
</dbReference>
<protein>
    <submittedName>
        <fullName evidence="7">Globin</fullName>
    </submittedName>
</protein>